<feature type="transmembrane region" description="Helical" evidence="10">
    <location>
        <begin position="128"/>
        <end position="147"/>
    </location>
</feature>
<accession>A0A3Q1JEY8</accession>
<keyword evidence="3 9" id="KW-0812">Transmembrane</keyword>
<evidence type="ECO:0000313" key="12">
    <source>
        <dbReference type="Ensembl" id="ENSATEP00000029058.2"/>
    </source>
</evidence>
<evidence type="ECO:0000256" key="10">
    <source>
        <dbReference type="SAM" id="Phobius"/>
    </source>
</evidence>
<evidence type="ECO:0000256" key="7">
    <source>
        <dbReference type="ARBA" id="ARBA00023170"/>
    </source>
</evidence>
<feature type="transmembrane region" description="Helical" evidence="10">
    <location>
        <begin position="170"/>
        <end position="191"/>
    </location>
</feature>
<evidence type="ECO:0000256" key="8">
    <source>
        <dbReference type="ARBA" id="ARBA00023224"/>
    </source>
</evidence>
<dbReference type="PROSITE" id="PS50262">
    <property type="entry name" value="G_PROTEIN_RECEP_F1_2"/>
    <property type="match status" value="1"/>
</dbReference>
<dbReference type="Proteomes" id="UP000265040">
    <property type="component" value="Chromosome 21"/>
</dbReference>
<evidence type="ECO:0000256" key="6">
    <source>
        <dbReference type="ARBA" id="ARBA00023136"/>
    </source>
</evidence>
<dbReference type="InterPro" id="IPR000276">
    <property type="entry name" value="GPCR_Rhodpsn"/>
</dbReference>
<dbReference type="Ensembl" id="ENSATET00000029502.2">
    <property type="protein sequence ID" value="ENSATEP00000029058.2"/>
    <property type="gene ID" value="ENSATEG00000020039.2"/>
</dbReference>
<feature type="domain" description="G-protein coupled receptors family 1 profile" evidence="11">
    <location>
        <begin position="25"/>
        <end position="255"/>
    </location>
</feature>
<keyword evidence="13" id="KW-1185">Reference proteome</keyword>
<feature type="transmembrane region" description="Helical" evidence="10">
    <location>
        <begin position="85"/>
        <end position="107"/>
    </location>
</feature>
<evidence type="ECO:0000256" key="2">
    <source>
        <dbReference type="ARBA" id="ARBA00022475"/>
    </source>
</evidence>
<dbReference type="STRING" id="64144.ENSATEP00000029058"/>
<evidence type="ECO:0000256" key="9">
    <source>
        <dbReference type="RuleBase" id="RU000688"/>
    </source>
</evidence>
<keyword evidence="6 10" id="KW-0472">Membrane</keyword>
<dbReference type="Gene3D" id="1.20.1070.10">
    <property type="entry name" value="Rhodopsin 7-helix transmembrane proteins"/>
    <property type="match status" value="1"/>
</dbReference>
<keyword evidence="2" id="KW-1003">Cell membrane</keyword>
<name>A0A3Q1JEY8_ANATE</name>
<reference evidence="12" key="2">
    <citation type="submission" date="2025-08" db="UniProtKB">
        <authorList>
            <consortium name="Ensembl"/>
        </authorList>
    </citation>
    <scope>IDENTIFICATION</scope>
</reference>
<comment type="subcellular location">
    <subcellularLocation>
        <location evidence="1">Cell membrane</location>
        <topology evidence="1">Multi-pass membrane protein</topology>
    </subcellularLocation>
</comment>
<keyword evidence="7 9" id="KW-0675">Receptor</keyword>
<keyword evidence="5 9" id="KW-0297">G-protein coupled receptor</keyword>
<evidence type="ECO:0000313" key="13">
    <source>
        <dbReference type="Proteomes" id="UP000265040"/>
    </source>
</evidence>
<dbReference type="Pfam" id="PF00001">
    <property type="entry name" value="7tm_1"/>
    <property type="match status" value="1"/>
</dbReference>
<keyword evidence="4 10" id="KW-1133">Transmembrane helix</keyword>
<evidence type="ECO:0000256" key="4">
    <source>
        <dbReference type="ARBA" id="ARBA00022989"/>
    </source>
</evidence>
<evidence type="ECO:0000256" key="3">
    <source>
        <dbReference type="ARBA" id="ARBA00022692"/>
    </source>
</evidence>
<dbReference type="InParanoid" id="A0A3Q1JEY8"/>
<keyword evidence="8 9" id="KW-0807">Transducer</keyword>
<evidence type="ECO:0000256" key="5">
    <source>
        <dbReference type="ARBA" id="ARBA00023040"/>
    </source>
</evidence>
<dbReference type="InterPro" id="IPR017452">
    <property type="entry name" value="GPCR_Rhodpsn_7TM"/>
</dbReference>
<dbReference type="GO" id="GO:0001594">
    <property type="term" value="F:trace-amine receptor activity"/>
    <property type="evidence" value="ECO:0007669"/>
    <property type="project" value="TreeGrafter"/>
</dbReference>
<protein>
    <recommendedName>
        <fullName evidence="11">G-protein coupled receptors family 1 profile domain-containing protein</fullName>
    </recommendedName>
</protein>
<dbReference type="PANTHER" id="PTHR24249">
    <property type="entry name" value="HISTAMINE RECEPTOR-RELATED G-PROTEIN COUPLED RECEPTOR"/>
    <property type="match status" value="1"/>
</dbReference>
<evidence type="ECO:0000256" key="1">
    <source>
        <dbReference type="ARBA" id="ARBA00004651"/>
    </source>
</evidence>
<organism evidence="12 13">
    <name type="scientific">Anabas testudineus</name>
    <name type="common">Climbing perch</name>
    <name type="synonym">Anthias testudineus</name>
    <dbReference type="NCBI Taxonomy" id="64144"/>
    <lineage>
        <taxon>Eukaryota</taxon>
        <taxon>Metazoa</taxon>
        <taxon>Chordata</taxon>
        <taxon>Craniata</taxon>
        <taxon>Vertebrata</taxon>
        <taxon>Euteleostomi</taxon>
        <taxon>Actinopterygii</taxon>
        <taxon>Neopterygii</taxon>
        <taxon>Teleostei</taxon>
        <taxon>Neoteleostei</taxon>
        <taxon>Acanthomorphata</taxon>
        <taxon>Anabantaria</taxon>
        <taxon>Anabantiformes</taxon>
        <taxon>Anabantoidei</taxon>
        <taxon>Anabantidae</taxon>
        <taxon>Anabas</taxon>
    </lineage>
</organism>
<feature type="transmembrane region" description="Helical" evidence="10">
    <location>
        <begin position="23"/>
        <end position="42"/>
    </location>
</feature>
<dbReference type="PANTHER" id="PTHR24249:SF381">
    <property type="entry name" value="TRACE AMINE ASSOCIATED RECEPTOR 19P-RELATED"/>
    <property type="match status" value="1"/>
</dbReference>
<sequence length="285" mass="31856">CWSSSPSPTSKFFVLMLKTVDKIIGFVLVFLIPTTVIVVLYMRLHTPTNFLLLSLAVSDFFVGLNMSFQIMLIDGCWLLSDHMCTLYFVLDYVGTCTSIGIMVLISIDRYVAICYPLHYSTKVTPKRVQVCVSLCWICSVLYTSIVMKDDLKQPGRYKSCVGECVMSIDIIHQIIDFIVLFLIPITIILALSITAKKTEMKAAGTLGVVIVVFIICLSPYFCVTITGQDTVVNASSASVVLCLYDSNSCFNPLVYAFFYPWFRKSIRLIATLKILKPGSCETKVL</sequence>
<dbReference type="InterPro" id="IPR050569">
    <property type="entry name" value="TAAR"/>
</dbReference>
<dbReference type="PRINTS" id="PR00237">
    <property type="entry name" value="GPCRRHODOPSN"/>
</dbReference>
<reference evidence="12" key="3">
    <citation type="submission" date="2025-09" db="UniProtKB">
        <authorList>
            <consortium name="Ensembl"/>
        </authorList>
    </citation>
    <scope>IDENTIFICATION</scope>
</reference>
<feature type="transmembrane region" description="Helical" evidence="10">
    <location>
        <begin position="49"/>
        <end position="73"/>
    </location>
</feature>
<dbReference type="SUPFAM" id="SSF81321">
    <property type="entry name" value="Family A G protein-coupled receptor-like"/>
    <property type="match status" value="1"/>
</dbReference>
<evidence type="ECO:0000259" key="11">
    <source>
        <dbReference type="PROSITE" id="PS50262"/>
    </source>
</evidence>
<dbReference type="GeneTree" id="ENSGT01050000244823"/>
<proteinExistence type="inferred from homology"/>
<dbReference type="GO" id="GO:0005886">
    <property type="term" value="C:plasma membrane"/>
    <property type="evidence" value="ECO:0007669"/>
    <property type="project" value="UniProtKB-SubCell"/>
</dbReference>
<dbReference type="OrthoDB" id="5964776at2759"/>
<dbReference type="PROSITE" id="PS00237">
    <property type="entry name" value="G_PROTEIN_RECEP_F1_1"/>
    <property type="match status" value="1"/>
</dbReference>
<reference evidence="12" key="1">
    <citation type="submission" date="2021-04" db="EMBL/GenBank/DDBJ databases">
        <authorList>
            <consortium name="Wellcome Sanger Institute Data Sharing"/>
        </authorList>
    </citation>
    <scope>NUCLEOTIDE SEQUENCE [LARGE SCALE GENOMIC DNA]</scope>
</reference>
<feature type="transmembrane region" description="Helical" evidence="10">
    <location>
        <begin position="203"/>
        <end position="221"/>
    </location>
</feature>
<dbReference type="AlphaFoldDB" id="A0A3Q1JEY8"/>
<comment type="similarity">
    <text evidence="9">Belongs to the G-protein coupled receptor 1 family.</text>
</comment>